<name>A0A2J7QWK8_9NEOP</name>
<keyword evidence="3" id="KW-1185">Reference proteome</keyword>
<sequence>MQSESTAVTSPRDIAVARQQSTTRDSVASNTAPDDNGPDRGYIRSSEGYSQSVLELPPS</sequence>
<accession>A0A2J7QWK8</accession>
<dbReference type="InParanoid" id="A0A2J7QWK8"/>
<protein>
    <submittedName>
        <fullName evidence="2">Uncharacterized protein</fullName>
    </submittedName>
</protein>
<gene>
    <name evidence="2" type="ORF">B7P43_G16672</name>
</gene>
<feature type="compositionally biased region" description="Polar residues" evidence="1">
    <location>
        <begin position="18"/>
        <end position="33"/>
    </location>
</feature>
<evidence type="ECO:0000313" key="2">
    <source>
        <dbReference type="EMBL" id="PNF32969.1"/>
    </source>
</evidence>
<dbReference type="AlphaFoldDB" id="A0A2J7QWK8"/>
<proteinExistence type="predicted"/>
<dbReference type="Proteomes" id="UP000235965">
    <property type="component" value="Unassembled WGS sequence"/>
</dbReference>
<dbReference type="EMBL" id="NEVH01009429">
    <property type="protein sequence ID" value="PNF32969.1"/>
    <property type="molecule type" value="Genomic_DNA"/>
</dbReference>
<evidence type="ECO:0000256" key="1">
    <source>
        <dbReference type="SAM" id="MobiDB-lite"/>
    </source>
</evidence>
<organism evidence="2 3">
    <name type="scientific">Cryptotermes secundus</name>
    <dbReference type="NCBI Taxonomy" id="105785"/>
    <lineage>
        <taxon>Eukaryota</taxon>
        <taxon>Metazoa</taxon>
        <taxon>Ecdysozoa</taxon>
        <taxon>Arthropoda</taxon>
        <taxon>Hexapoda</taxon>
        <taxon>Insecta</taxon>
        <taxon>Pterygota</taxon>
        <taxon>Neoptera</taxon>
        <taxon>Polyneoptera</taxon>
        <taxon>Dictyoptera</taxon>
        <taxon>Blattodea</taxon>
        <taxon>Blattoidea</taxon>
        <taxon>Termitoidae</taxon>
        <taxon>Kalotermitidae</taxon>
        <taxon>Cryptotermitinae</taxon>
        <taxon>Cryptotermes</taxon>
    </lineage>
</organism>
<evidence type="ECO:0000313" key="3">
    <source>
        <dbReference type="Proteomes" id="UP000235965"/>
    </source>
</evidence>
<reference evidence="2 3" key="1">
    <citation type="submission" date="2017-12" db="EMBL/GenBank/DDBJ databases">
        <title>Hemimetabolous genomes reveal molecular basis of termite eusociality.</title>
        <authorList>
            <person name="Harrison M.C."/>
            <person name="Jongepier E."/>
            <person name="Robertson H.M."/>
            <person name="Arning N."/>
            <person name="Bitard-Feildel T."/>
            <person name="Chao H."/>
            <person name="Childers C.P."/>
            <person name="Dinh H."/>
            <person name="Doddapaneni H."/>
            <person name="Dugan S."/>
            <person name="Gowin J."/>
            <person name="Greiner C."/>
            <person name="Han Y."/>
            <person name="Hu H."/>
            <person name="Hughes D.S.T."/>
            <person name="Huylmans A.-K."/>
            <person name="Kemena C."/>
            <person name="Kremer L.P.M."/>
            <person name="Lee S.L."/>
            <person name="Lopez-Ezquerra A."/>
            <person name="Mallet L."/>
            <person name="Monroy-Kuhn J.M."/>
            <person name="Moser A."/>
            <person name="Murali S.C."/>
            <person name="Muzny D.M."/>
            <person name="Otani S."/>
            <person name="Piulachs M.-D."/>
            <person name="Poelchau M."/>
            <person name="Qu J."/>
            <person name="Schaub F."/>
            <person name="Wada-Katsumata A."/>
            <person name="Worley K.C."/>
            <person name="Xie Q."/>
            <person name="Ylla G."/>
            <person name="Poulsen M."/>
            <person name="Gibbs R.A."/>
            <person name="Schal C."/>
            <person name="Richards S."/>
            <person name="Belles X."/>
            <person name="Korb J."/>
            <person name="Bornberg-Bauer E."/>
        </authorList>
    </citation>
    <scope>NUCLEOTIDE SEQUENCE [LARGE SCALE GENOMIC DNA]</scope>
    <source>
        <tissue evidence="2">Whole body</tissue>
    </source>
</reference>
<comment type="caution">
    <text evidence="2">The sequence shown here is derived from an EMBL/GenBank/DDBJ whole genome shotgun (WGS) entry which is preliminary data.</text>
</comment>
<feature type="region of interest" description="Disordered" evidence="1">
    <location>
        <begin position="1"/>
        <end position="59"/>
    </location>
</feature>